<dbReference type="GO" id="GO:0004674">
    <property type="term" value="F:protein serine/threonine kinase activity"/>
    <property type="evidence" value="ECO:0007669"/>
    <property type="project" value="UniProtKB-EC"/>
</dbReference>
<dbReference type="InterPro" id="IPR016187">
    <property type="entry name" value="CTDL_fold"/>
</dbReference>
<dbReference type="SUPFAM" id="SSF56436">
    <property type="entry name" value="C-type lectin-like"/>
    <property type="match status" value="1"/>
</dbReference>
<proteinExistence type="predicted"/>
<sequence length="317" mass="37272">MIAVILIFYRQKDKHRTIMERKQTKRIIIFLLLLLGIILPNMAQKQKIWKAFCDKCRREKTIVGALPSQLEKALRWSPGISNEQKEVIRYILWNMVYVEGGTANLGENNDYPVNVGSFFINRYEVSQDEWYVIMGENPSNQHRRNYPVDQVNWYDTQRFTRKLSQLSGLPFRLPFEAEWEYAARGGLNTQNYIYAGSDDPTQVAWFKEKYSNENTYVSNDIGTKKPNELGLYDMSGNIYEWCMDWYDKKVPFTGNIDPDLKGINLHKVLRGGSYYTIAKYCKITNRYGVNPLRWDIDYGLRLVISFQDNTEEKRVAQ</sequence>
<evidence type="ECO:0000313" key="2">
    <source>
        <dbReference type="EMBL" id="CUP91473.1"/>
    </source>
</evidence>
<evidence type="ECO:0000313" key="5">
    <source>
        <dbReference type="Proteomes" id="UP000095725"/>
    </source>
</evidence>
<reference evidence="4 5" key="1">
    <citation type="submission" date="2015-09" db="EMBL/GenBank/DDBJ databases">
        <authorList>
            <consortium name="Pathogen Informatics"/>
        </authorList>
    </citation>
    <scope>NUCLEOTIDE SEQUENCE [LARGE SCALE GENOMIC DNA]</scope>
    <source>
        <strain evidence="2 4">2789STDY5834880</strain>
        <strain evidence="3 5">2789STDY5834946</strain>
    </source>
</reference>
<keyword evidence="3" id="KW-0378">Hydrolase</keyword>
<feature type="domain" description="Sulfatase-modifying factor enzyme-like" evidence="1">
    <location>
        <begin position="94"/>
        <end position="303"/>
    </location>
</feature>
<dbReference type="AlphaFoldDB" id="A0A174VAR4"/>
<dbReference type="Pfam" id="PF03781">
    <property type="entry name" value="FGE-sulfatase"/>
    <property type="match status" value="1"/>
</dbReference>
<evidence type="ECO:0000313" key="3">
    <source>
        <dbReference type="EMBL" id="CUQ29130.1"/>
    </source>
</evidence>
<dbReference type="Proteomes" id="UP000095657">
    <property type="component" value="Unassembled WGS sequence"/>
</dbReference>
<dbReference type="Gene3D" id="3.90.1580.10">
    <property type="entry name" value="paralog of FGE (formylglycine-generating enzyme)"/>
    <property type="match status" value="1"/>
</dbReference>
<dbReference type="InterPro" id="IPR042095">
    <property type="entry name" value="SUMF_sf"/>
</dbReference>
<keyword evidence="3" id="KW-0808">Transferase</keyword>
<dbReference type="Proteomes" id="UP000095725">
    <property type="component" value="Unassembled WGS sequence"/>
</dbReference>
<dbReference type="STRING" id="47678.ERS852494_03418"/>
<dbReference type="InterPro" id="IPR051043">
    <property type="entry name" value="Sulfatase_Mod_Factor_Kinase"/>
</dbReference>
<dbReference type="GO" id="GO:0016787">
    <property type="term" value="F:hydrolase activity"/>
    <property type="evidence" value="ECO:0007669"/>
    <property type="project" value="UniProtKB-KW"/>
</dbReference>
<name>A0A174VAR4_9BACE</name>
<dbReference type="InterPro" id="IPR005532">
    <property type="entry name" value="SUMF_dom"/>
</dbReference>
<dbReference type="PANTHER" id="PTHR23150">
    <property type="entry name" value="SULFATASE MODIFYING FACTOR 1, 2"/>
    <property type="match status" value="1"/>
</dbReference>
<evidence type="ECO:0000313" key="4">
    <source>
        <dbReference type="Proteomes" id="UP000095657"/>
    </source>
</evidence>
<dbReference type="PANTHER" id="PTHR23150:SF19">
    <property type="entry name" value="FORMYLGLYCINE-GENERATING ENZYME"/>
    <property type="match status" value="1"/>
</dbReference>
<dbReference type="EC" id="2.7.11.1" evidence="3"/>
<organism evidence="3 5">
    <name type="scientific">Bacteroides caccae</name>
    <dbReference type="NCBI Taxonomy" id="47678"/>
    <lineage>
        <taxon>Bacteria</taxon>
        <taxon>Pseudomonadati</taxon>
        <taxon>Bacteroidota</taxon>
        <taxon>Bacteroidia</taxon>
        <taxon>Bacteroidales</taxon>
        <taxon>Bacteroidaceae</taxon>
        <taxon>Bacteroides</taxon>
    </lineage>
</organism>
<accession>A0A174VAR4</accession>
<protein>
    <submittedName>
        <fullName evidence="3">Glycoside hydrolase</fullName>
        <ecNumber evidence="3">2.7.11.1</ecNumber>
    </submittedName>
</protein>
<evidence type="ECO:0000259" key="1">
    <source>
        <dbReference type="Pfam" id="PF03781"/>
    </source>
</evidence>
<gene>
    <name evidence="3" type="primary">pkn1_2</name>
    <name evidence="2" type="ORF">ERS852494_03418</name>
    <name evidence="3" type="ORF">ERS852558_02480</name>
</gene>
<dbReference type="GO" id="GO:0120147">
    <property type="term" value="F:formylglycine-generating oxidase activity"/>
    <property type="evidence" value="ECO:0007669"/>
    <property type="project" value="TreeGrafter"/>
</dbReference>
<dbReference type="EMBL" id="CZBL01000009">
    <property type="protein sequence ID" value="CUQ29130.1"/>
    <property type="molecule type" value="Genomic_DNA"/>
</dbReference>
<dbReference type="EMBL" id="CZAI01000008">
    <property type="protein sequence ID" value="CUP91473.1"/>
    <property type="molecule type" value="Genomic_DNA"/>
</dbReference>